<dbReference type="SUPFAM" id="SSF51316">
    <property type="entry name" value="Mss4-like"/>
    <property type="match status" value="1"/>
</dbReference>
<evidence type="ECO:0000256" key="2">
    <source>
        <dbReference type="ARBA" id="ARBA00022723"/>
    </source>
</evidence>
<gene>
    <name evidence="5" type="ORF">H9Q16_16070</name>
</gene>
<comment type="caution">
    <text evidence="5">The sequence shown here is derived from an EMBL/GenBank/DDBJ whole genome shotgun (WGS) entry which is preliminary data.</text>
</comment>
<accession>A0A927D5Q2</accession>
<keyword evidence="3" id="KW-0862">Zinc</keyword>
<evidence type="ECO:0000313" key="6">
    <source>
        <dbReference type="Proteomes" id="UP000635142"/>
    </source>
</evidence>
<evidence type="ECO:0000256" key="3">
    <source>
        <dbReference type="ARBA" id="ARBA00022833"/>
    </source>
</evidence>
<organism evidence="5 6">
    <name type="scientific">Sulfitobacter aestuariivivens</name>
    <dbReference type="NCBI Taxonomy" id="2766981"/>
    <lineage>
        <taxon>Bacteria</taxon>
        <taxon>Pseudomonadati</taxon>
        <taxon>Pseudomonadota</taxon>
        <taxon>Alphaproteobacteria</taxon>
        <taxon>Rhodobacterales</taxon>
        <taxon>Roseobacteraceae</taxon>
        <taxon>Sulfitobacter</taxon>
    </lineage>
</organism>
<dbReference type="GO" id="GO:0046872">
    <property type="term" value="F:metal ion binding"/>
    <property type="evidence" value="ECO:0007669"/>
    <property type="project" value="UniProtKB-KW"/>
</dbReference>
<evidence type="ECO:0000256" key="1">
    <source>
        <dbReference type="ARBA" id="ARBA00005495"/>
    </source>
</evidence>
<dbReference type="GO" id="GO:0016846">
    <property type="term" value="F:carbon-sulfur lyase activity"/>
    <property type="evidence" value="ECO:0007669"/>
    <property type="project" value="InterPro"/>
</dbReference>
<keyword evidence="2" id="KW-0479">Metal-binding</keyword>
<dbReference type="Proteomes" id="UP000635142">
    <property type="component" value="Unassembled WGS sequence"/>
</dbReference>
<dbReference type="EMBL" id="JACTAG010000002">
    <property type="protein sequence ID" value="MBD3665449.1"/>
    <property type="molecule type" value="Genomic_DNA"/>
</dbReference>
<dbReference type="Gene3D" id="3.90.1590.10">
    <property type="entry name" value="glutathione-dependent formaldehyde- activating enzyme (gfa)"/>
    <property type="match status" value="1"/>
</dbReference>
<dbReference type="InterPro" id="IPR006913">
    <property type="entry name" value="CENP-V/GFA"/>
</dbReference>
<feature type="domain" description="CENP-V/GFA" evidence="4">
    <location>
        <begin position="1"/>
        <end position="125"/>
    </location>
</feature>
<keyword evidence="6" id="KW-1185">Reference proteome</keyword>
<dbReference type="AlphaFoldDB" id="A0A927D5Q2"/>
<dbReference type="RefSeq" id="WP_191076422.1">
    <property type="nucleotide sequence ID" value="NZ_JACTAG010000002.1"/>
</dbReference>
<comment type="similarity">
    <text evidence="1">Belongs to the Gfa family.</text>
</comment>
<dbReference type="Pfam" id="PF04828">
    <property type="entry name" value="GFA"/>
    <property type="match status" value="1"/>
</dbReference>
<evidence type="ECO:0000259" key="4">
    <source>
        <dbReference type="PROSITE" id="PS51891"/>
    </source>
</evidence>
<dbReference type="PROSITE" id="PS51891">
    <property type="entry name" value="CENP_V_GFA"/>
    <property type="match status" value="1"/>
</dbReference>
<name>A0A927D5Q2_9RHOB</name>
<sequence length="135" mass="14632">MCGAVTVRVDAPFLRVTGCHCGNCARWSGGLFLSIEVPRDKVQIDGPVKSHAATSFSERGWCDTCGSSVYLRNTGVDDDGEMELMPGLFENFGGARLTRIVYADRCPDGLSIGGDIERVSAATYEAENLHVEDQR</sequence>
<evidence type="ECO:0000313" key="5">
    <source>
        <dbReference type="EMBL" id="MBD3665449.1"/>
    </source>
</evidence>
<protein>
    <submittedName>
        <fullName evidence="5">GFA family protein</fullName>
    </submittedName>
</protein>
<dbReference type="InterPro" id="IPR011057">
    <property type="entry name" value="Mss4-like_sf"/>
</dbReference>
<reference evidence="5" key="1">
    <citation type="submission" date="2020-08" db="EMBL/GenBank/DDBJ databases">
        <title>Sulfitobacter aestuariivivens sp. nov., isolated from a tidal flat.</title>
        <authorList>
            <person name="Park S."/>
            <person name="Yoon J.-H."/>
        </authorList>
    </citation>
    <scope>NUCLEOTIDE SEQUENCE</scope>
    <source>
        <strain evidence="5">TSTF-M16</strain>
    </source>
</reference>
<proteinExistence type="inferred from homology"/>